<name>A0AC35TUJ5_9BILA</name>
<organism evidence="1 2">
    <name type="scientific">Rhabditophanes sp. KR3021</name>
    <dbReference type="NCBI Taxonomy" id="114890"/>
    <lineage>
        <taxon>Eukaryota</taxon>
        <taxon>Metazoa</taxon>
        <taxon>Ecdysozoa</taxon>
        <taxon>Nematoda</taxon>
        <taxon>Chromadorea</taxon>
        <taxon>Rhabditida</taxon>
        <taxon>Tylenchina</taxon>
        <taxon>Panagrolaimomorpha</taxon>
        <taxon>Strongyloidoidea</taxon>
        <taxon>Alloionematidae</taxon>
        <taxon>Rhabditophanes</taxon>
    </lineage>
</organism>
<dbReference type="WBParaSite" id="RSKR_0000401900.1">
    <property type="protein sequence ID" value="RSKR_0000401900.1"/>
    <property type="gene ID" value="RSKR_0000401900"/>
</dbReference>
<proteinExistence type="predicted"/>
<protein>
    <submittedName>
        <fullName evidence="2">tRNA N(3)-methylcytidine methyltransferase</fullName>
    </submittedName>
</protein>
<accession>A0AC35TUJ5</accession>
<reference evidence="2" key="1">
    <citation type="submission" date="2016-11" db="UniProtKB">
        <authorList>
            <consortium name="WormBaseParasite"/>
        </authorList>
    </citation>
    <scope>IDENTIFICATION</scope>
    <source>
        <strain evidence="2">KR3021</strain>
    </source>
</reference>
<dbReference type="Proteomes" id="UP000095286">
    <property type="component" value="Unplaced"/>
</dbReference>
<sequence length="274" mass="31785">MEEEIDNQFRKTSLVLKELKAEEKELLRKQVECTAFKKKKLELEARKNWDCFYKKNQDKFFKDRNWTSDDLKESCPHLNLDDPLTYLDAGCGVGNMLFPLAQYFPTWKLQGFDFSDNAIGLLQERAKKESIPVVADVLDLTDNSKCDVVSSNFSTSDLTSLIFVLSAIHPEKHSLAIVNTLKFVKSGGTIFFRDYALYDHAMLRFGFGAKISENFYVRQDGTRAYFFTIPEITDLFNENNCEVLKVEYLVRKTINHSKKLCVDRLFLQGCFRKK</sequence>
<evidence type="ECO:0000313" key="1">
    <source>
        <dbReference type="Proteomes" id="UP000095286"/>
    </source>
</evidence>
<evidence type="ECO:0000313" key="2">
    <source>
        <dbReference type="WBParaSite" id="RSKR_0000401900.1"/>
    </source>
</evidence>